<dbReference type="Proteomes" id="UP001597169">
    <property type="component" value="Unassembled WGS sequence"/>
</dbReference>
<accession>A0ABW3PPP7</accession>
<keyword evidence="2" id="KW-1185">Reference proteome</keyword>
<dbReference type="EMBL" id="JBHTKX010000001">
    <property type="protein sequence ID" value="MFD1128994.1"/>
    <property type="molecule type" value="Genomic_DNA"/>
</dbReference>
<name>A0ABW3PPP7_9BACL</name>
<comment type="caution">
    <text evidence="1">The sequence shown here is derived from an EMBL/GenBank/DDBJ whole genome shotgun (WGS) entry which is preliminary data.</text>
</comment>
<protein>
    <submittedName>
        <fullName evidence="1">Uncharacterized protein</fullName>
    </submittedName>
</protein>
<proteinExistence type="predicted"/>
<evidence type="ECO:0000313" key="1">
    <source>
        <dbReference type="EMBL" id="MFD1128994.1"/>
    </source>
</evidence>
<reference evidence="2" key="1">
    <citation type="journal article" date="2019" name="Int. J. Syst. Evol. Microbiol.">
        <title>The Global Catalogue of Microorganisms (GCM) 10K type strain sequencing project: providing services to taxonomists for standard genome sequencing and annotation.</title>
        <authorList>
            <consortium name="The Broad Institute Genomics Platform"/>
            <consortium name="The Broad Institute Genome Sequencing Center for Infectious Disease"/>
            <person name="Wu L."/>
            <person name="Ma J."/>
        </authorList>
    </citation>
    <scope>NUCLEOTIDE SEQUENCE [LARGE SCALE GENOMIC DNA]</scope>
    <source>
        <strain evidence="2">CCUG 53519</strain>
    </source>
</reference>
<evidence type="ECO:0000313" key="2">
    <source>
        <dbReference type="Proteomes" id="UP001597169"/>
    </source>
</evidence>
<dbReference type="RefSeq" id="WP_091154257.1">
    <property type="nucleotide sequence ID" value="NZ_JBHTKX010000001.1"/>
</dbReference>
<sequence length="142" mass="16912">MKKWIYMLLLLVALFMLLWDWIDRPRPYDDAEMVSRLTEAQAGERIKFAELTPFAWEELYIFGPYLDPSSIDVRNMDEVPDSIRHLDSITLLVFVQNNTAIRYIELSRSAWDFEMGLYERAIKQKNAVFIQNKDSKLWKLDD</sequence>
<gene>
    <name evidence="1" type="ORF">ACFQ3J_12505</name>
</gene>
<organism evidence="1 2">
    <name type="scientific">Paenibacillus provencensis</name>
    <dbReference type="NCBI Taxonomy" id="441151"/>
    <lineage>
        <taxon>Bacteria</taxon>
        <taxon>Bacillati</taxon>
        <taxon>Bacillota</taxon>
        <taxon>Bacilli</taxon>
        <taxon>Bacillales</taxon>
        <taxon>Paenibacillaceae</taxon>
        <taxon>Paenibacillus</taxon>
    </lineage>
</organism>